<dbReference type="GO" id="GO:0071949">
    <property type="term" value="F:FAD binding"/>
    <property type="evidence" value="ECO:0007669"/>
    <property type="project" value="InterPro"/>
</dbReference>
<sequence>MHIRHSKPYDVVIAGAGPVGLFLACEMRLANLSVLVLEQGKDPHSPLKRLPFGMRGLSAPTIEAFYRRGLLEDIAAAQRAKDLSGATKATAHWMQQPRRSAGHFAGIEFYHGNIDTSRWQYRLPSPAGTSMAVDMESVESVLAARASAMGVEIRRGLGVTEFDQSDEDVTIRTCGETFRGRWLVGCDGGRSTVRKLGEFDFVGTEPEFTGYSVEVEIANPNKLRSGRTYTPTGMYTYARPGTIAMVDFDGGAFHRSRPITLEHVQTVLRRVAGTDVILTALHLATTWTDRAYQAMAYRRGRVLLAGDAAHIHSPLGGQGLNLGLGDAMNLGWKLASTIRGDAPAGLLDTYLSERHPVGAQVLDWSRAQVALMRPTRSTRALESIIRDLIETRDGATYFAERVWGVSLKYDLGGSHPLVGRSAPDFELVDGTRLGEHLRLGKGLLLDFDSETPLQVLGSRWSNRIAYVSSTVTHGLGLRALLVRPDGFVAWAGETASDAEGVAEAALRWFGEPERVQETAQLGLRQHERLDHGGEAFPSGSALPCPTADGLDPSGC</sequence>
<dbReference type="Pfam" id="PF01494">
    <property type="entry name" value="FAD_binding_3"/>
    <property type="match status" value="1"/>
</dbReference>
<name>A0A838BV87_9HYPH</name>
<evidence type="ECO:0000256" key="1">
    <source>
        <dbReference type="ARBA" id="ARBA00001974"/>
    </source>
</evidence>
<dbReference type="SUPFAM" id="SSF51905">
    <property type="entry name" value="FAD/NAD(P)-binding domain"/>
    <property type="match status" value="1"/>
</dbReference>
<evidence type="ECO:0000313" key="7">
    <source>
        <dbReference type="Proteomes" id="UP000572984"/>
    </source>
</evidence>
<comment type="cofactor">
    <cofactor evidence="1">
        <name>FAD</name>
        <dbReference type="ChEBI" id="CHEBI:57692"/>
    </cofactor>
</comment>
<dbReference type="RefSeq" id="WP_181054547.1">
    <property type="nucleotide sequence ID" value="NZ_JACDXJ010000002.1"/>
</dbReference>
<feature type="region of interest" description="Disordered" evidence="4">
    <location>
        <begin position="530"/>
        <end position="555"/>
    </location>
</feature>
<keyword evidence="3" id="KW-0274">FAD</keyword>
<dbReference type="GO" id="GO:0016709">
    <property type="term" value="F:oxidoreductase activity, acting on paired donors, with incorporation or reduction of molecular oxygen, NAD(P)H as one donor, and incorporation of one atom of oxygen"/>
    <property type="evidence" value="ECO:0007669"/>
    <property type="project" value="UniProtKB-ARBA"/>
</dbReference>
<organism evidence="6 7">
    <name type="scientific">Microvirga mediterraneensis</name>
    <dbReference type="NCBI Taxonomy" id="2754695"/>
    <lineage>
        <taxon>Bacteria</taxon>
        <taxon>Pseudomonadati</taxon>
        <taxon>Pseudomonadota</taxon>
        <taxon>Alphaproteobacteria</taxon>
        <taxon>Hyphomicrobiales</taxon>
        <taxon>Methylobacteriaceae</taxon>
        <taxon>Microvirga</taxon>
    </lineage>
</organism>
<dbReference type="Gene3D" id="3.40.30.120">
    <property type="match status" value="1"/>
</dbReference>
<keyword evidence="7" id="KW-1185">Reference proteome</keyword>
<protein>
    <submittedName>
        <fullName evidence="6">FAD-dependent monooxygenase</fullName>
    </submittedName>
</protein>
<keyword evidence="2" id="KW-0285">Flavoprotein</keyword>
<dbReference type="Pfam" id="PF21274">
    <property type="entry name" value="Rng_hyd_C"/>
    <property type="match status" value="1"/>
</dbReference>
<dbReference type="InterPro" id="IPR036188">
    <property type="entry name" value="FAD/NAD-bd_sf"/>
</dbReference>
<dbReference type="PROSITE" id="PS51257">
    <property type="entry name" value="PROKAR_LIPOPROTEIN"/>
    <property type="match status" value="1"/>
</dbReference>
<reference evidence="6 7" key="1">
    <citation type="submission" date="2020-07" db="EMBL/GenBank/DDBJ databases">
        <title>Draft genome and description of Microvirga mediterraneensis Marseille-Q2068 sp. nov.</title>
        <authorList>
            <person name="Boxberger M."/>
        </authorList>
    </citation>
    <scope>NUCLEOTIDE SEQUENCE [LARGE SCALE GENOMIC DNA]</scope>
    <source>
        <strain evidence="6 7">Marseille-Q2068</strain>
    </source>
</reference>
<dbReference type="Gene3D" id="3.30.70.2450">
    <property type="match status" value="1"/>
</dbReference>
<proteinExistence type="predicted"/>
<dbReference type="PRINTS" id="PR00420">
    <property type="entry name" value="RNGMNOXGNASE"/>
</dbReference>
<dbReference type="PANTHER" id="PTHR43004">
    <property type="entry name" value="TRK SYSTEM POTASSIUM UPTAKE PROTEIN"/>
    <property type="match status" value="1"/>
</dbReference>
<evidence type="ECO:0000256" key="3">
    <source>
        <dbReference type="ARBA" id="ARBA00022827"/>
    </source>
</evidence>
<accession>A0A838BV87</accession>
<dbReference type="PANTHER" id="PTHR43004:SF19">
    <property type="entry name" value="BINDING MONOOXYGENASE, PUTATIVE (JCVI)-RELATED"/>
    <property type="match status" value="1"/>
</dbReference>
<keyword evidence="6" id="KW-0503">Monooxygenase</keyword>
<dbReference type="InterPro" id="IPR050641">
    <property type="entry name" value="RIFMO-like"/>
</dbReference>
<dbReference type="EMBL" id="JACDXJ010000002">
    <property type="protein sequence ID" value="MBA1158959.1"/>
    <property type="molecule type" value="Genomic_DNA"/>
</dbReference>
<evidence type="ECO:0000313" key="6">
    <source>
        <dbReference type="EMBL" id="MBA1158959.1"/>
    </source>
</evidence>
<dbReference type="Proteomes" id="UP000572984">
    <property type="component" value="Unassembled WGS sequence"/>
</dbReference>
<evidence type="ECO:0000256" key="2">
    <source>
        <dbReference type="ARBA" id="ARBA00022630"/>
    </source>
</evidence>
<feature type="domain" description="FAD-binding" evidence="5">
    <location>
        <begin position="9"/>
        <end position="365"/>
    </location>
</feature>
<dbReference type="AlphaFoldDB" id="A0A838BV87"/>
<dbReference type="Gene3D" id="3.50.50.60">
    <property type="entry name" value="FAD/NAD(P)-binding domain"/>
    <property type="match status" value="1"/>
</dbReference>
<keyword evidence="6" id="KW-0560">Oxidoreductase</keyword>
<comment type="caution">
    <text evidence="6">The sequence shown here is derived from an EMBL/GenBank/DDBJ whole genome shotgun (WGS) entry which is preliminary data.</text>
</comment>
<evidence type="ECO:0000256" key="4">
    <source>
        <dbReference type="SAM" id="MobiDB-lite"/>
    </source>
</evidence>
<dbReference type="InterPro" id="IPR002938">
    <property type="entry name" value="FAD-bd"/>
</dbReference>
<gene>
    <name evidence="6" type="ORF">H0S73_22945</name>
</gene>
<evidence type="ECO:0000259" key="5">
    <source>
        <dbReference type="Pfam" id="PF01494"/>
    </source>
</evidence>